<keyword evidence="1" id="KW-1133">Transmembrane helix</keyword>
<dbReference type="PIRSF" id="PIRSF026509">
    <property type="entry name" value="UCP026509"/>
    <property type="match status" value="1"/>
</dbReference>
<dbReference type="EMBL" id="JAKKUT010000001">
    <property type="protein sequence ID" value="MDG2989337.1"/>
    <property type="molecule type" value="Genomic_DNA"/>
</dbReference>
<dbReference type="RefSeq" id="WP_277865265.1">
    <property type="nucleotide sequence ID" value="NZ_JAKKUT010000001.1"/>
</dbReference>
<organism evidence="2 3">
    <name type="scientific">Candidatus Synechococcus calcipolaris G9</name>
    <dbReference type="NCBI Taxonomy" id="1497997"/>
    <lineage>
        <taxon>Bacteria</taxon>
        <taxon>Bacillati</taxon>
        <taxon>Cyanobacteriota</taxon>
        <taxon>Cyanophyceae</taxon>
        <taxon>Synechococcales</taxon>
        <taxon>Synechococcaceae</taxon>
        <taxon>Synechococcus</taxon>
    </lineage>
</organism>
<keyword evidence="1" id="KW-0812">Transmembrane</keyword>
<dbReference type="PANTHER" id="PTHR31721:SF4">
    <property type="entry name" value="OS06G0710300 PROTEIN"/>
    <property type="match status" value="1"/>
</dbReference>
<evidence type="ECO:0000313" key="2">
    <source>
        <dbReference type="EMBL" id="MDG2989337.1"/>
    </source>
</evidence>
<reference evidence="2" key="1">
    <citation type="journal article" date="2022" name="Genome Biol. Evol.">
        <title>A New Gene Family Diagnostic for Intracellular Biomineralization of Amorphous Ca Carbonates by Cyanobacteria.</title>
        <authorList>
            <person name="Benzerara K."/>
            <person name="Duprat E."/>
            <person name="Bitard-Feildel T."/>
            <person name="Caumes G."/>
            <person name="Cassier-Chauvat C."/>
            <person name="Chauvat F."/>
            <person name="Dezi M."/>
            <person name="Diop S.I."/>
            <person name="Gaschignard G."/>
            <person name="Gorgen S."/>
            <person name="Gugger M."/>
            <person name="Lopez-Garcia P."/>
            <person name="Millet M."/>
            <person name="Skouri-Panet F."/>
            <person name="Moreira D."/>
            <person name="Callebaut I."/>
        </authorList>
    </citation>
    <scope>NUCLEOTIDE SEQUENCE</scope>
    <source>
        <strain evidence="2">G9</strain>
    </source>
</reference>
<feature type="transmembrane region" description="Helical" evidence="1">
    <location>
        <begin position="149"/>
        <end position="166"/>
    </location>
</feature>
<dbReference type="Proteomes" id="UP001154265">
    <property type="component" value="Unassembled WGS sequence"/>
</dbReference>
<dbReference type="PANTHER" id="PTHR31721">
    <property type="entry name" value="OS06G0710300 PROTEIN"/>
    <property type="match status" value="1"/>
</dbReference>
<evidence type="ECO:0000313" key="3">
    <source>
        <dbReference type="Proteomes" id="UP001154265"/>
    </source>
</evidence>
<feature type="transmembrane region" description="Helical" evidence="1">
    <location>
        <begin position="21"/>
        <end position="40"/>
    </location>
</feature>
<keyword evidence="1" id="KW-0472">Membrane</keyword>
<keyword evidence="3" id="KW-1185">Reference proteome</keyword>
<evidence type="ECO:0000256" key="1">
    <source>
        <dbReference type="SAM" id="Phobius"/>
    </source>
</evidence>
<sequence length="174" mass="19527">MAKRVARLELFVESFLWYFRLLVIIPVAFSLISVVTLIIVGSEEIVRGIIHQIVNPNVPETYTKTLGYIITGIDIYIIAIILLIFALGIYELFISKIDIAANDDSNQPLLESQSLDRLKDKLLKAIVMALVITFFKQMLSVKVESSEDLLLVGAAVLIISISSYLMQRAHADHH</sequence>
<comment type="caution">
    <text evidence="2">The sequence shown here is derived from an EMBL/GenBank/DDBJ whole genome shotgun (WGS) entry which is preliminary data.</text>
</comment>
<proteinExistence type="predicted"/>
<protein>
    <submittedName>
        <fullName evidence="2">YqhA family protein</fullName>
    </submittedName>
</protein>
<dbReference type="Pfam" id="PF03350">
    <property type="entry name" value="UPF0114"/>
    <property type="match status" value="1"/>
</dbReference>
<accession>A0ABT6ETT6</accession>
<name>A0ABT6ETT6_9SYNE</name>
<gene>
    <name evidence="2" type="ORF">L3556_00100</name>
</gene>
<dbReference type="InterPro" id="IPR005134">
    <property type="entry name" value="UPF0114"/>
</dbReference>
<feature type="transmembrane region" description="Helical" evidence="1">
    <location>
        <begin position="66"/>
        <end position="90"/>
    </location>
</feature>
<reference evidence="2" key="2">
    <citation type="submission" date="2022-01" db="EMBL/GenBank/DDBJ databases">
        <authorList>
            <person name="Zivanovic Y."/>
            <person name="Moreira D."/>
            <person name="Lopez-Garcia P."/>
        </authorList>
    </citation>
    <scope>NUCLEOTIDE SEQUENCE</scope>
    <source>
        <strain evidence="2">G9</strain>
    </source>
</reference>
<feature type="transmembrane region" description="Helical" evidence="1">
    <location>
        <begin position="122"/>
        <end position="143"/>
    </location>
</feature>